<dbReference type="PROSITE" id="PS50240">
    <property type="entry name" value="TRYPSIN_DOM"/>
    <property type="match status" value="1"/>
</dbReference>
<dbReference type="InterPro" id="IPR001254">
    <property type="entry name" value="Trypsin_dom"/>
</dbReference>
<keyword evidence="5 6" id="KW-0720">Serine protease</keyword>
<dbReference type="AlphaFoldDB" id="A0A553PN56"/>
<protein>
    <recommendedName>
        <fullName evidence="7">Peptidase S1 domain-containing protein</fullName>
    </recommendedName>
</protein>
<dbReference type="Proteomes" id="UP000318571">
    <property type="component" value="Chromosome 6"/>
</dbReference>
<dbReference type="InterPro" id="IPR033116">
    <property type="entry name" value="TRYPSIN_SER"/>
</dbReference>
<dbReference type="GO" id="GO:0006508">
    <property type="term" value="P:proteolysis"/>
    <property type="evidence" value="ECO:0007669"/>
    <property type="project" value="UniProtKB-KW"/>
</dbReference>
<dbReference type="SMART" id="SM00020">
    <property type="entry name" value="Tryp_SPc"/>
    <property type="match status" value="1"/>
</dbReference>
<accession>A0A553PN56</accession>
<gene>
    <name evidence="8" type="ORF">TCAL_02836</name>
</gene>
<dbReference type="GO" id="GO:0005615">
    <property type="term" value="C:extracellular space"/>
    <property type="evidence" value="ECO:0007669"/>
    <property type="project" value="TreeGrafter"/>
</dbReference>
<dbReference type="PANTHER" id="PTHR24264:SF65">
    <property type="entry name" value="SRCR DOMAIN-CONTAINING PROTEIN"/>
    <property type="match status" value="1"/>
</dbReference>
<dbReference type="Gene3D" id="2.40.10.10">
    <property type="entry name" value="Trypsin-like serine proteases"/>
    <property type="match status" value="2"/>
</dbReference>
<dbReference type="InterPro" id="IPR050127">
    <property type="entry name" value="Serine_Proteases_S1"/>
</dbReference>
<organism evidence="8 9">
    <name type="scientific">Tigriopus californicus</name>
    <name type="common">Marine copepod</name>
    <dbReference type="NCBI Taxonomy" id="6832"/>
    <lineage>
        <taxon>Eukaryota</taxon>
        <taxon>Metazoa</taxon>
        <taxon>Ecdysozoa</taxon>
        <taxon>Arthropoda</taxon>
        <taxon>Crustacea</taxon>
        <taxon>Multicrustacea</taxon>
        <taxon>Hexanauplia</taxon>
        <taxon>Copepoda</taxon>
        <taxon>Harpacticoida</taxon>
        <taxon>Harpacticidae</taxon>
        <taxon>Tigriopus</taxon>
    </lineage>
</organism>
<comment type="subcellular location">
    <subcellularLocation>
        <location evidence="1">Secreted</location>
    </subcellularLocation>
</comment>
<evidence type="ECO:0000256" key="5">
    <source>
        <dbReference type="ARBA" id="ARBA00022825"/>
    </source>
</evidence>
<dbReference type="InterPro" id="IPR043504">
    <property type="entry name" value="Peptidase_S1_PA_chymotrypsin"/>
</dbReference>
<dbReference type="GO" id="GO:0004252">
    <property type="term" value="F:serine-type endopeptidase activity"/>
    <property type="evidence" value="ECO:0007669"/>
    <property type="project" value="InterPro"/>
</dbReference>
<evidence type="ECO:0000256" key="4">
    <source>
        <dbReference type="ARBA" id="ARBA00022801"/>
    </source>
</evidence>
<evidence type="ECO:0000256" key="2">
    <source>
        <dbReference type="ARBA" id="ARBA00022525"/>
    </source>
</evidence>
<evidence type="ECO:0000313" key="8">
    <source>
        <dbReference type="EMBL" id="TRY79100.1"/>
    </source>
</evidence>
<dbReference type="SUPFAM" id="SSF50494">
    <property type="entry name" value="Trypsin-like serine proteases"/>
    <property type="match status" value="2"/>
</dbReference>
<dbReference type="PROSITE" id="PS00134">
    <property type="entry name" value="TRYPSIN_HIS"/>
    <property type="match status" value="1"/>
</dbReference>
<dbReference type="PANTHER" id="PTHR24264">
    <property type="entry name" value="TRYPSIN-RELATED"/>
    <property type="match status" value="1"/>
</dbReference>
<name>A0A553PN56_TIGCA</name>
<dbReference type="InterPro" id="IPR009003">
    <property type="entry name" value="Peptidase_S1_PA"/>
</dbReference>
<evidence type="ECO:0000256" key="3">
    <source>
        <dbReference type="ARBA" id="ARBA00022670"/>
    </source>
</evidence>
<keyword evidence="9" id="KW-1185">Reference proteome</keyword>
<feature type="domain" description="Peptidase S1" evidence="7">
    <location>
        <begin position="26"/>
        <end position="450"/>
    </location>
</feature>
<evidence type="ECO:0000256" key="6">
    <source>
        <dbReference type="RuleBase" id="RU363034"/>
    </source>
</evidence>
<dbReference type="PROSITE" id="PS00135">
    <property type="entry name" value="TRYPSIN_SER"/>
    <property type="match status" value="1"/>
</dbReference>
<dbReference type="InterPro" id="IPR018114">
    <property type="entry name" value="TRYPSIN_HIS"/>
</dbReference>
<comment type="caution">
    <text evidence="8">The sequence shown here is derived from an EMBL/GenBank/DDBJ whole genome shotgun (WGS) entry which is preliminary data.</text>
</comment>
<evidence type="ECO:0000313" key="9">
    <source>
        <dbReference type="Proteomes" id="UP000318571"/>
    </source>
</evidence>
<sequence>MAFYSPNIWAQSTKEWPLFDPGHRRIVDADQIRPNERYPFLALFNFHPVPYAKCTGSLITPQWVVSAAHCLGPKSKISVKDCGSRLKVKVKLTCEAMANGDLKIMPRGTKHWPEVLVGVNDIHKEYNGKAIIAGYGRYKRPPCEVGPEGPHKFEFCGVGQECFKGSKAFAKANCSIRFPYQGEVIQGCSHTPTPSASNPKCAQFFQVTGLQFNKNVDEFVLVKEAEAEVENEAKETKEAKEAKETTKLMIDTKCFRIQPGSFGWCGTIHNYRNFRSQELHVTPETGWGFCQRSCFPKQSQSLGGVERHKMVDVISPKYCYEQMANQGPYKVLPKVLCVAFNHTFKTEFYKVNKKDGVRDQFTALTPNNPTLQQLLGRPQNWYIRGTGSCAGDSGGPLFKVLPRPKDVTEYVLIGITSRGTGVRGNCGGLDNPTHYVRVKLFVKWILSYVGEENLCLSRTSGTKLEHDDE</sequence>
<evidence type="ECO:0000256" key="1">
    <source>
        <dbReference type="ARBA" id="ARBA00004613"/>
    </source>
</evidence>
<reference evidence="8 9" key="1">
    <citation type="journal article" date="2018" name="Nat. Ecol. Evol.">
        <title>Genomic signatures of mitonuclear coevolution across populations of Tigriopus californicus.</title>
        <authorList>
            <person name="Barreto F.S."/>
            <person name="Watson E.T."/>
            <person name="Lima T.G."/>
            <person name="Willett C.S."/>
            <person name="Edmands S."/>
            <person name="Li W."/>
            <person name="Burton R.S."/>
        </authorList>
    </citation>
    <scope>NUCLEOTIDE SEQUENCE [LARGE SCALE GENOMIC DNA]</scope>
    <source>
        <strain evidence="8 9">San Diego</strain>
    </source>
</reference>
<evidence type="ECO:0000259" key="7">
    <source>
        <dbReference type="PROSITE" id="PS50240"/>
    </source>
</evidence>
<keyword evidence="2" id="KW-0964">Secreted</keyword>
<dbReference type="Pfam" id="PF00089">
    <property type="entry name" value="Trypsin"/>
    <property type="match status" value="2"/>
</dbReference>
<dbReference type="EMBL" id="VCGU01000002">
    <property type="protein sequence ID" value="TRY79100.1"/>
    <property type="molecule type" value="Genomic_DNA"/>
</dbReference>
<proteinExistence type="predicted"/>
<keyword evidence="4 6" id="KW-0378">Hydrolase</keyword>
<keyword evidence="3 6" id="KW-0645">Protease</keyword>